<dbReference type="VEuPathDB" id="CryptoDB:Cvel_6247"/>
<feature type="coiled-coil region" evidence="2">
    <location>
        <begin position="119"/>
        <end position="153"/>
    </location>
</feature>
<dbReference type="PhylomeDB" id="A0A0K6S8X7"/>
<dbReference type="PANTHER" id="PTHR32083:SF0">
    <property type="entry name" value="CILIA AND FLAGELLA-ASSOCIATED PROTEIN 58"/>
    <property type="match status" value="1"/>
</dbReference>
<organism evidence="3">
    <name type="scientific">Chromera velia CCMP2878</name>
    <dbReference type="NCBI Taxonomy" id="1169474"/>
    <lineage>
        <taxon>Eukaryota</taxon>
        <taxon>Sar</taxon>
        <taxon>Alveolata</taxon>
        <taxon>Colpodellida</taxon>
        <taxon>Chromeraceae</taxon>
        <taxon>Chromera</taxon>
    </lineage>
</organism>
<protein>
    <submittedName>
        <fullName evidence="3">Uncharacterized protein</fullName>
    </submittedName>
</protein>
<accession>A0A0K6S8X7</accession>
<evidence type="ECO:0000313" key="3">
    <source>
        <dbReference type="EMBL" id="CUC10000.1"/>
    </source>
</evidence>
<reference evidence="3" key="1">
    <citation type="submission" date="2014-11" db="EMBL/GenBank/DDBJ databases">
        <title>Molecular phylogeny of cliff fern family Woodsiaceae with morphological implications.</title>
        <authorList>
            <person name="Shao Y.-Z."/>
            <person name="Wei R."/>
            <person name="Zhang X.-C."/>
        </authorList>
    </citation>
    <scope>NUCLEOTIDE SEQUENCE</scope>
</reference>
<evidence type="ECO:0000256" key="1">
    <source>
        <dbReference type="ARBA" id="ARBA00023054"/>
    </source>
</evidence>
<dbReference type="GO" id="GO:0005856">
    <property type="term" value="C:cytoskeleton"/>
    <property type="evidence" value="ECO:0007669"/>
    <property type="project" value="TreeGrafter"/>
</dbReference>
<name>A0A0K6S8X7_9ALVE</name>
<keyword evidence="1 2" id="KW-0175">Coiled coil</keyword>
<evidence type="ECO:0000256" key="2">
    <source>
        <dbReference type="SAM" id="Coils"/>
    </source>
</evidence>
<dbReference type="EMBL" id="CDMZ01002235">
    <property type="protein sequence ID" value="CUC10000.1"/>
    <property type="molecule type" value="Genomic_DNA"/>
</dbReference>
<proteinExistence type="predicted"/>
<gene>
    <name evidence="3" type="ORF">Cvel_6247.t2</name>
</gene>
<dbReference type="AlphaFoldDB" id="A0A0K6S8X7"/>
<sequence>MGHLERRELCVSAERTKVKALSEELENPMNVHRWRKLEGADPATYEMVQKVKTLQRRLIQKTEEVVEKDLQIQEKEKLYVELKNILARQPGPEVAEQLTIYQQNMKDKTKQMKAMASELNMYHAQVGEYKDEIERLTRDMQDLKRKYFETKKKEMTLRDTNRPDASIKPQMISNQQKFTGGGFNLSV</sequence>
<dbReference type="PANTHER" id="PTHR32083">
    <property type="entry name" value="CILIA AND FLAGELLA-ASSOCIATED PROTEIN 58-RELATED"/>
    <property type="match status" value="1"/>
</dbReference>